<proteinExistence type="predicted"/>
<dbReference type="AlphaFoldDB" id="A0AAV7TQ96"/>
<sequence>MSTIRVVPQGHKQELLCEENHRCSSGGSCGAAALWENTDACQPARREGISVAWAGRVSCARSRAGRLTRLRRSALR</sequence>
<protein>
    <submittedName>
        <fullName evidence="1">Uncharacterized protein</fullName>
    </submittedName>
</protein>
<reference evidence="1" key="1">
    <citation type="journal article" date="2022" name="bioRxiv">
        <title>Sequencing and chromosome-scale assembly of the giantPleurodeles waltlgenome.</title>
        <authorList>
            <person name="Brown T."/>
            <person name="Elewa A."/>
            <person name="Iarovenko S."/>
            <person name="Subramanian E."/>
            <person name="Araus A.J."/>
            <person name="Petzold A."/>
            <person name="Susuki M."/>
            <person name="Suzuki K.-i.T."/>
            <person name="Hayashi T."/>
            <person name="Toyoda A."/>
            <person name="Oliveira C."/>
            <person name="Osipova E."/>
            <person name="Leigh N.D."/>
            <person name="Simon A."/>
            <person name="Yun M.H."/>
        </authorList>
    </citation>
    <scope>NUCLEOTIDE SEQUENCE</scope>
    <source>
        <strain evidence="1">20211129_DDA</strain>
        <tissue evidence="1">Liver</tissue>
    </source>
</reference>
<gene>
    <name evidence="1" type="ORF">NDU88_004030</name>
</gene>
<dbReference type="EMBL" id="JANPWB010000006">
    <property type="protein sequence ID" value="KAJ1178788.1"/>
    <property type="molecule type" value="Genomic_DNA"/>
</dbReference>
<accession>A0AAV7TQ96</accession>
<comment type="caution">
    <text evidence="1">The sequence shown here is derived from an EMBL/GenBank/DDBJ whole genome shotgun (WGS) entry which is preliminary data.</text>
</comment>
<name>A0AAV7TQ96_PLEWA</name>
<dbReference type="Proteomes" id="UP001066276">
    <property type="component" value="Chromosome 3_2"/>
</dbReference>
<organism evidence="1 2">
    <name type="scientific">Pleurodeles waltl</name>
    <name type="common">Iberian ribbed newt</name>
    <dbReference type="NCBI Taxonomy" id="8319"/>
    <lineage>
        <taxon>Eukaryota</taxon>
        <taxon>Metazoa</taxon>
        <taxon>Chordata</taxon>
        <taxon>Craniata</taxon>
        <taxon>Vertebrata</taxon>
        <taxon>Euteleostomi</taxon>
        <taxon>Amphibia</taxon>
        <taxon>Batrachia</taxon>
        <taxon>Caudata</taxon>
        <taxon>Salamandroidea</taxon>
        <taxon>Salamandridae</taxon>
        <taxon>Pleurodelinae</taxon>
        <taxon>Pleurodeles</taxon>
    </lineage>
</organism>
<evidence type="ECO:0000313" key="1">
    <source>
        <dbReference type="EMBL" id="KAJ1178788.1"/>
    </source>
</evidence>
<keyword evidence="2" id="KW-1185">Reference proteome</keyword>
<evidence type="ECO:0000313" key="2">
    <source>
        <dbReference type="Proteomes" id="UP001066276"/>
    </source>
</evidence>